<evidence type="ECO:0000313" key="3">
    <source>
        <dbReference type="EMBL" id="SFL28054.1"/>
    </source>
</evidence>
<dbReference type="STRING" id="553466.SAMN04487950_3217"/>
<feature type="region of interest" description="Disordered" evidence="1">
    <location>
        <begin position="361"/>
        <end position="388"/>
    </location>
</feature>
<feature type="compositionally biased region" description="Low complexity" evidence="1">
    <location>
        <begin position="98"/>
        <end position="143"/>
    </location>
</feature>
<feature type="compositionally biased region" description="Polar residues" evidence="1">
    <location>
        <begin position="27"/>
        <end position="37"/>
    </location>
</feature>
<dbReference type="Proteomes" id="UP000199607">
    <property type="component" value="Unassembled WGS sequence"/>
</dbReference>
<accession>A0A1I4GDD8</accession>
<dbReference type="Gene3D" id="2.60.40.1120">
    <property type="entry name" value="Carboxypeptidase-like, regulatory domain"/>
    <property type="match status" value="1"/>
</dbReference>
<feature type="domain" description="DUF4382" evidence="2">
    <location>
        <begin position="56"/>
        <end position="252"/>
    </location>
</feature>
<feature type="region of interest" description="Disordered" evidence="1">
    <location>
        <begin position="27"/>
        <end position="54"/>
    </location>
</feature>
<dbReference type="InterPro" id="IPR025491">
    <property type="entry name" value="DUF4382"/>
</dbReference>
<evidence type="ECO:0000313" key="4">
    <source>
        <dbReference type="Proteomes" id="UP000199607"/>
    </source>
</evidence>
<organism evidence="3 4">
    <name type="scientific">Halogranum rubrum</name>
    <dbReference type="NCBI Taxonomy" id="553466"/>
    <lineage>
        <taxon>Archaea</taxon>
        <taxon>Methanobacteriati</taxon>
        <taxon>Methanobacteriota</taxon>
        <taxon>Stenosarchaea group</taxon>
        <taxon>Halobacteria</taxon>
        <taxon>Halobacteriales</taxon>
        <taxon>Haloferacaceae</taxon>
    </lineage>
</organism>
<dbReference type="Pfam" id="PF14321">
    <property type="entry name" value="DUF4382"/>
    <property type="match status" value="1"/>
</dbReference>
<sequence>MKQTIVAVLLALMLLLAGCSGGVDSGQTTDVEQTETAGTDAEGGATSTDGTNAASTGTVNLYVSDEVNAIDQFEHLNVTITRVGFARAGDEVDEESESSANANTSVEANTTVTANATDTNVSASANASVETNASVTDDGSADSAESDEDGDTGGWVEYDVGKQTADLTELQGPQSTKFGSVSLEAGKYTKVFVYVSEVEGTLKTGETVNVKLPSNKLQLNKGFAIESGESVDFVYDITVVEAGKSGKYVLKPVITESGTGDEVDIEVVEPKQKNGEKGKDEANDESGLEATFVGDVTADGDATVRVMQDGTAVEGATVTANGETVGTTNEDGELTFSVPEGTEELEVTVTADDAEVELSQTLATSSGENGGEGDGNGEDANGLDEAVV</sequence>
<dbReference type="PROSITE" id="PS51257">
    <property type="entry name" value="PROKAR_LIPOPROTEIN"/>
    <property type="match status" value="1"/>
</dbReference>
<name>A0A1I4GDD8_9EURY</name>
<reference evidence="4" key="1">
    <citation type="submission" date="2016-10" db="EMBL/GenBank/DDBJ databases">
        <authorList>
            <person name="Varghese N."/>
            <person name="Submissions S."/>
        </authorList>
    </citation>
    <scope>NUCLEOTIDE SEQUENCE [LARGE SCALE GENOMIC DNA]</scope>
    <source>
        <strain evidence="4">CGMCC 1.7738</strain>
    </source>
</reference>
<feature type="region of interest" description="Disordered" evidence="1">
    <location>
        <begin position="91"/>
        <end position="157"/>
    </location>
</feature>
<proteinExistence type="predicted"/>
<gene>
    <name evidence="3" type="ORF">SAMN04487950_3217</name>
</gene>
<protein>
    <recommendedName>
        <fullName evidence="2">DUF4382 domain-containing protein</fullName>
    </recommendedName>
</protein>
<dbReference type="AlphaFoldDB" id="A0A1I4GDD8"/>
<dbReference type="EMBL" id="FOTC01000003">
    <property type="protein sequence ID" value="SFL28054.1"/>
    <property type="molecule type" value="Genomic_DNA"/>
</dbReference>
<evidence type="ECO:0000256" key="1">
    <source>
        <dbReference type="SAM" id="MobiDB-lite"/>
    </source>
</evidence>
<feature type="compositionally biased region" description="Low complexity" evidence="1">
    <location>
        <begin position="378"/>
        <end position="388"/>
    </location>
</feature>
<keyword evidence="4" id="KW-1185">Reference proteome</keyword>
<dbReference type="RefSeq" id="WP_245756905.1">
    <property type="nucleotide sequence ID" value="NZ_FOTC01000003.1"/>
</dbReference>
<feature type="compositionally biased region" description="Polar residues" evidence="1">
    <location>
        <begin position="45"/>
        <end position="54"/>
    </location>
</feature>
<evidence type="ECO:0000259" key="2">
    <source>
        <dbReference type="Pfam" id="PF14321"/>
    </source>
</evidence>